<dbReference type="GO" id="GO:0042158">
    <property type="term" value="P:lipoprotein biosynthetic process"/>
    <property type="evidence" value="ECO:0007669"/>
    <property type="project" value="InterPro"/>
</dbReference>
<feature type="transmembrane region" description="Helical" evidence="8">
    <location>
        <begin position="46"/>
        <end position="62"/>
    </location>
</feature>
<evidence type="ECO:0000256" key="7">
    <source>
        <dbReference type="ARBA" id="ARBA00023315"/>
    </source>
</evidence>
<evidence type="ECO:0000256" key="2">
    <source>
        <dbReference type="ARBA" id="ARBA00022475"/>
    </source>
</evidence>
<accession>A0A381UGS9</accession>
<gene>
    <name evidence="10" type="ORF">METZ01_LOCUS80226</name>
</gene>
<keyword evidence="7" id="KW-0012">Acyltransferase</keyword>
<evidence type="ECO:0000256" key="5">
    <source>
        <dbReference type="ARBA" id="ARBA00022989"/>
    </source>
</evidence>
<keyword evidence="4 8" id="KW-0812">Transmembrane</keyword>
<dbReference type="HAMAP" id="MF_01148">
    <property type="entry name" value="Lnt"/>
    <property type="match status" value="1"/>
</dbReference>
<dbReference type="Gene3D" id="3.60.110.10">
    <property type="entry name" value="Carbon-nitrogen hydrolase"/>
    <property type="match status" value="1"/>
</dbReference>
<dbReference type="GO" id="GO:0005886">
    <property type="term" value="C:plasma membrane"/>
    <property type="evidence" value="ECO:0007669"/>
    <property type="project" value="UniProtKB-SubCell"/>
</dbReference>
<evidence type="ECO:0000256" key="3">
    <source>
        <dbReference type="ARBA" id="ARBA00022679"/>
    </source>
</evidence>
<feature type="transmembrane region" description="Helical" evidence="8">
    <location>
        <begin position="68"/>
        <end position="93"/>
    </location>
</feature>
<dbReference type="PANTHER" id="PTHR38686:SF1">
    <property type="entry name" value="APOLIPOPROTEIN N-ACYLTRANSFERASE"/>
    <property type="match status" value="1"/>
</dbReference>
<evidence type="ECO:0000256" key="6">
    <source>
        <dbReference type="ARBA" id="ARBA00023136"/>
    </source>
</evidence>
<sequence length="487" mass="54553">MAIFGGVITGLAYQPWHLGFLAWIGLIPLLHIWLDHDANENARYGYVFGMTHNLIAFYWIGVNSGASFWVVLLSLIAAVLHLGIYWAAAGWVFGRVKAYGNGLVLFPFLIVSMEWVRSFGALGFPWGNMVLSQLDFLPMIQMIEVTGTYGVTLWITLLNVILYILIQNFEPNKKLGYFLGILLLGLWLSGNSRMKGFNDSLTNMGVAVLQPNIDPNAKWDYKKREKTIAYMDSLHSLAINLNPDLILFPETALPAYLRLDRHVRDQIQSKVDSSGIPVLTGTVDRTKSPNGKKQYFNSSMFLTPNHKYILYNKLHLVPFAEYIPLSDQFPALNMLNFGQGNFTHGSDYTVFEWKDIKFSNLICYESSIPGVVREFIQQGADMLTIQTNDGWLGKSAGPYQHYNVARIRAIENRVPVVRSANTGISGLILANGVSIKEQGLGEMAVFKVIVPLGATGSFYSRNGDVFAMICFVIFLLLGPIPCIRRRS</sequence>
<dbReference type="InterPro" id="IPR004563">
    <property type="entry name" value="Apolipo_AcylTrfase"/>
</dbReference>
<dbReference type="InterPro" id="IPR003010">
    <property type="entry name" value="C-N_Hydrolase"/>
</dbReference>
<keyword evidence="6 8" id="KW-0472">Membrane</keyword>
<dbReference type="EMBL" id="UINC01006413">
    <property type="protein sequence ID" value="SVA27372.1"/>
    <property type="molecule type" value="Genomic_DNA"/>
</dbReference>
<dbReference type="InterPro" id="IPR045378">
    <property type="entry name" value="LNT_N"/>
</dbReference>
<feature type="transmembrane region" description="Helical" evidence="8">
    <location>
        <begin position="465"/>
        <end position="483"/>
    </location>
</feature>
<feature type="transmembrane region" description="Helical" evidence="8">
    <location>
        <begin position="146"/>
        <end position="166"/>
    </location>
</feature>
<dbReference type="PROSITE" id="PS50263">
    <property type="entry name" value="CN_HYDROLASE"/>
    <property type="match status" value="1"/>
</dbReference>
<protein>
    <recommendedName>
        <fullName evidence="9">CN hydrolase domain-containing protein</fullName>
    </recommendedName>
</protein>
<evidence type="ECO:0000256" key="4">
    <source>
        <dbReference type="ARBA" id="ARBA00022692"/>
    </source>
</evidence>
<evidence type="ECO:0000256" key="8">
    <source>
        <dbReference type="SAM" id="Phobius"/>
    </source>
</evidence>
<dbReference type="SUPFAM" id="SSF56317">
    <property type="entry name" value="Carbon-nitrogen hydrolase"/>
    <property type="match status" value="1"/>
</dbReference>
<dbReference type="AlphaFoldDB" id="A0A381UGS9"/>
<evidence type="ECO:0000313" key="10">
    <source>
        <dbReference type="EMBL" id="SVA27372.1"/>
    </source>
</evidence>
<proteinExistence type="inferred from homology"/>
<evidence type="ECO:0000259" key="9">
    <source>
        <dbReference type="PROSITE" id="PS50263"/>
    </source>
</evidence>
<name>A0A381UGS9_9ZZZZ</name>
<dbReference type="InterPro" id="IPR036526">
    <property type="entry name" value="C-N_Hydrolase_sf"/>
</dbReference>
<keyword evidence="3" id="KW-0808">Transferase</keyword>
<dbReference type="CDD" id="cd07571">
    <property type="entry name" value="ALP_N-acyl_transferase"/>
    <property type="match status" value="1"/>
</dbReference>
<dbReference type="PANTHER" id="PTHR38686">
    <property type="entry name" value="APOLIPOPROTEIN N-ACYLTRANSFERASE"/>
    <property type="match status" value="1"/>
</dbReference>
<organism evidence="10">
    <name type="scientific">marine metagenome</name>
    <dbReference type="NCBI Taxonomy" id="408172"/>
    <lineage>
        <taxon>unclassified sequences</taxon>
        <taxon>metagenomes</taxon>
        <taxon>ecological metagenomes</taxon>
    </lineage>
</organism>
<feature type="domain" description="CN hydrolase" evidence="9">
    <location>
        <begin position="209"/>
        <end position="452"/>
    </location>
</feature>
<feature type="transmembrane region" description="Helical" evidence="8">
    <location>
        <begin position="105"/>
        <end position="126"/>
    </location>
</feature>
<dbReference type="Pfam" id="PF20154">
    <property type="entry name" value="LNT_N"/>
    <property type="match status" value="1"/>
</dbReference>
<feature type="transmembrane region" description="Helical" evidence="8">
    <location>
        <begin position="16"/>
        <end position="34"/>
    </location>
</feature>
<comment type="subcellular location">
    <subcellularLocation>
        <location evidence="1">Cell membrane</location>
        <topology evidence="1">Multi-pass membrane protein</topology>
    </subcellularLocation>
</comment>
<reference evidence="10" key="1">
    <citation type="submission" date="2018-05" db="EMBL/GenBank/DDBJ databases">
        <authorList>
            <person name="Lanie J.A."/>
            <person name="Ng W.-L."/>
            <person name="Kazmierczak K.M."/>
            <person name="Andrzejewski T.M."/>
            <person name="Davidsen T.M."/>
            <person name="Wayne K.J."/>
            <person name="Tettelin H."/>
            <person name="Glass J.I."/>
            <person name="Rusch D."/>
            <person name="Podicherti R."/>
            <person name="Tsui H.-C.T."/>
            <person name="Winkler M.E."/>
        </authorList>
    </citation>
    <scope>NUCLEOTIDE SEQUENCE</scope>
</reference>
<dbReference type="NCBIfam" id="TIGR00546">
    <property type="entry name" value="lnt"/>
    <property type="match status" value="1"/>
</dbReference>
<feature type="transmembrane region" description="Helical" evidence="8">
    <location>
        <begin position="175"/>
        <end position="194"/>
    </location>
</feature>
<evidence type="ECO:0000256" key="1">
    <source>
        <dbReference type="ARBA" id="ARBA00004651"/>
    </source>
</evidence>
<dbReference type="Pfam" id="PF00795">
    <property type="entry name" value="CN_hydrolase"/>
    <property type="match status" value="1"/>
</dbReference>
<keyword evidence="5 8" id="KW-1133">Transmembrane helix</keyword>
<keyword evidence="2" id="KW-1003">Cell membrane</keyword>
<dbReference type="GO" id="GO:0016410">
    <property type="term" value="F:N-acyltransferase activity"/>
    <property type="evidence" value="ECO:0007669"/>
    <property type="project" value="InterPro"/>
</dbReference>